<sequence>MTSLNEATIVEAQNKGIIVCLSRRVGFFALFFQVLGHIYQAEQEDLIPVVFFGSSCLYWSEQGYNGHQDNAWEYYFEPVSELTIEDVFNLPLDRLKHASIYEYSKADITHNPPEQYTGNLQGSISVPPNVKVTNCWSAFDPGQEEIHEDRRAIFYDLIKRRIQIKPSILNKIDDFYQSYFTDNTVIGVHMRGTERSVEVTGWYLKPHLDERTYMRAVDRALKQFPDAKIFLATDTQTSVDKFRSRYGDRLLTYDSTRSDEGNSPHLQFGGAVLGEQVLIESILLSKTNFLIHGISNVAFAALCFNPTLSHLNVYLKYGKAGEIKLRVNQKLQKVLKKIKRRLNTLVKK</sequence>
<dbReference type="InterPro" id="IPR008716">
    <property type="entry name" value="NodZ"/>
</dbReference>
<name>A0ABT3L931_9CYAN</name>
<reference evidence="1 2" key="1">
    <citation type="submission" date="2021-08" db="EMBL/GenBank/DDBJ databases">
        <title>Draft genome sequence of Spirulina subsalsa with high tolerance to salinity and hype-accumulation of phycocyanin.</title>
        <authorList>
            <person name="Pei H."/>
            <person name="Jiang L."/>
        </authorList>
    </citation>
    <scope>NUCLEOTIDE SEQUENCE [LARGE SCALE GENOMIC DNA]</scope>
    <source>
        <strain evidence="1 2">FACHB-351</strain>
    </source>
</reference>
<organism evidence="1 2">
    <name type="scientific">Spirulina subsalsa FACHB-351</name>
    <dbReference type="NCBI Taxonomy" id="234711"/>
    <lineage>
        <taxon>Bacteria</taxon>
        <taxon>Bacillati</taxon>
        <taxon>Cyanobacteriota</taxon>
        <taxon>Cyanophyceae</taxon>
        <taxon>Spirulinales</taxon>
        <taxon>Spirulinaceae</taxon>
        <taxon>Spirulina</taxon>
    </lineage>
</organism>
<proteinExistence type="predicted"/>
<protein>
    <submittedName>
        <fullName evidence="1">Nodulation protein NodZ</fullName>
    </submittedName>
</protein>
<evidence type="ECO:0000313" key="2">
    <source>
        <dbReference type="Proteomes" id="UP001526426"/>
    </source>
</evidence>
<accession>A0ABT3L931</accession>
<dbReference type="RefSeq" id="WP_265265908.1">
    <property type="nucleotide sequence ID" value="NZ_JAIHOM010000103.1"/>
</dbReference>
<dbReference type="Pfam" id="PF05830">
    <property type="entry name" value="NodZ"/>
    <property type="match status" value="1"/>
</dbReference>
<dbReference type="Gene3D" id="3.40.50.11350">
    <property type="match status" value="1"/>
</dbReference>
<gene>
    <name evidence="1" type="ORF">K4A83_17310</name>
</gene>
<evidence type="ECO:0000313" key="1">
    <source>
        <dbReference type="EMBL" id="MCW6038016.1"/>
    </source>
</evidence>
<comment type="caution">
    <text evidence="1">The sequence shown here is derived from an EMBL/GenBank/DDBJ whole genome shotgun (WGS) entry which is preliminary data.</text>
</comment>
<dbReference type="Proteomes" id="UP001526426">
    <property type="component" value="Unassembled WGS sequence"/>
</dbReference>
<keyword evidence="2" id="KW-1185">Reference proteome</keyword>
<dbReference type="EMBL" id="JAIHOM010000103">
    <property type="protein sequence ID" value="MCW6038016.1"/>
    <property type="molecule type" value="Genomic_DNA"/>
</dbReference>